<dbReference type="RefSeq" id="WP_184208923.1">
    <property type="nucleotide sequence ID" value="NZ_JACHIF010000004.1"/>
</dbReference>
<reference evidence="1 2" key="1">
    <citation type="submission" date="2020-08" db="EMBL/GenBank/DDBJ databases">
        <title>Genomic Encyclopedia of Type Strains, Phase IV (KMG-IV): sequencing the most valuable type-strain genomes for metagenomic binning, comparative biology and taxonomic classification.</title>
        <authorList>
            <person name="Goeker M."/>
        </authorList>
    </citation>
    <scope>NUCLEOTIDE SEQUENCE [LARGE SCALE GENOMIC DNA]</scope>
    <source>
        <strain evidence="1 2">DSM 12251</strain>
    </source>
</reference>
<accession>A0A7W7YLP5</accession>
<proteinExistence type="predicted"/>
<evidence type="ECO:0008006" key="3">
    <source>
        <dbReference type="Google" id="ProtNLM"/>
    </source>
</evidence>
<sequence length="210" mass="23819">MDFDLTPEQVREFASQHRDATNFLYGAATDYAMFRCCMLNGLPAGLQLGATTCEKFMKAMLLFKTPIKPKKLSHNLRIMQEKLFHQQIIDLTPYNATINGLEANYNGRYHDNENGSKAYSTKELDKIDDLICHLSSNLNAPKELLVLAGLSGRLYNTLTKTGLVTPDEHWILKKNKSLVPLLPIMRQTLNEWIEYSQSFMADSASQSDPQ</sequence>
<dbReference type="AlphaFoldDB" id="A0A7W7YLP5"/>
<dbReference type="Proteomes" id="UP000534294">
    <property type="component" value="Unassembled WGS sequence"/>
</dbReference>
<gene>
    <name evidence="1" type="ORF">HNQ64_002535</name>
</gene>
<evidence type="ECO:0000313" key="2">
    <source>
        <dbReference type="Proteomes" id="UP000534294"/>
    </source>
</evidence>
<dbReference type="EMBL" id="JACHIF010000004">
    <property type="protein sequence ID" value="MBB5038277.1"/>
    <property type="molecule type" value="Genomic_DNA"/>
</dbReference>
<keyword evidence="2" id="KW-1185">Reference proteome</keyword>
<organism evidence="1 2">
    <name type="scientific">Prosthecobacter dejongeii</name>
    <dbReference type="NCBI Taxonomy" id="48465"/>
    <lineage>
        <taxon>Bacteria</taxon>
        <taxon>Pseudomonadati</taxon>
        <taxon>Verrucomicrobiota</taxon>
        <taxon>Verrucomicrobiia</taxon>
        <taxon>Verrucomicrobiales</taxon>
        <taxon>Verrucomicrobiaceae</taxon>
        <taxon>Prosthecobacter</taxon>
    </lineage>
</organism>
<evidence type="ECO:0000313" key="1">
    <source>
        <dbReference type="EMBL" id="MBB5038277.1"/>
    </source>
</evidence>
<name>A0A7W7YLP5_9BACT</name>
<comment type="caution">
    <text evidence="1">The sequence shown here is derived from an EMBL/GenBank/DDBJ whole genome shotgun (WGS) entry which is preliminary data.</text>
</comment>
<protein>
    <recommendedName>
        <fullName evidence="3">HEPN domain-containing protein</fullName>
    </recommendedName>
</protein>